<name>A0A5S6QGP9_TRIMR</name>
<keyword evidence="2" id="KW-0853">WD repeat</keyword>
<dbReference type="AlphaFoldDB" id="A0A5S6QGP9"/>
<dbReference type="FunFam" id="2.130.10.10:FF:000145">
    <property type="entry name" value="WD repeat domain phosphoinositide-interacting protein 2"/>
    <property type="match status" value="1"/>
</dbReference>
<evidence type="ECO:0000256" key="5">
    <source>
        <dbReference type="ARBA" id="ARBA00023121"/>
    </source>
</evidence>
<sequence>MSSCNEEILFLTFNQDATSLSLGTTGGYVLYTLGQLDELNQLHVNTTCRDVCIVERLFSSSLVTSVSLSAPRKVQVCHFQKNQEICSQSYANSILAVRLNRQRVVVCLEESICIHNIRDMKLLHIIRDTPSNPNGLCDLTASDVSYLAYPGSDHSGEVHIFDTANLQAVVMITAHNGALSALKFNSDGTRLASASEKGTVIRVFAIPSGDRLFEFRRGIKRCASIYSLAFSSDSLFLCCTSNTETIHIFKLEHQDVNSLNEQISSVHDWVSFVGRTAVSYLPSHVSDILQQERAFATARLPHAGCKNVCALVTLKQLPRLLVASTDGYLYIYNFNRVEGGECVLQKQHRLLCSTKRPSTGELFTGSPSSADRLGHHNSFGENASARVHEVSSAGRNPRDLRLDDDSEFPPIGKHGSDS</sequence>
<evidence type="ECO:0000256" key="6">
    <source>
        <dbReference type="ARBA" id="ARBA00023136"/>
    </source>
</evidence>
<comment type="similarity">
    <text evidence="7">Belongs to the WD repeat PROPPIN family.</text>
</comment>
<dbReference type="Pfam" id="PF21032">
    <property type="entry name" value="PROPPIN"/>
    <property type="match status" value="1"/>
</dbReference>
<evidence type="ECO:0000313" key="10">
    <source>
        <dbReference type="WBParaSite" id="TMUE_2000006310.1"/>
    </source>
</evidence>
<dbReference type="GO" id="GO:0034497">
    <property type="term" value="P:protein localization to phagophore assembly site"/>
    <property type="evidence" value="ECO:0007669"/>
    <property type="project" value="UniProtKB-ARBA"/>
</dbReference>
<dbReference type="GO" id="GO:0000407">
    <property type="term" value="C:phagophore assembly site"/>
    <property type="evidence" value="ECO:0007669"/>
    <property type="project" value="UniProtKB-ARBA"/>
</dbReference>
<accession>A0A5S6QGP9</accession>
<organism evidence="9 10">
    <name type="scientific">Trichuris muris</name>
    <name type="common">Mouse whipworm</name>
    <dbReference type="NCBI Taxonomy" id="70415"/>
    <lineage>
        <taxon>Eukaryota</taxon>
        <taxon>Metazoa</taxon>
        <taxon>Ecdysozoa</taxon>
        <taxon>Nematoda</taxon>
        <taxon>Enoplea</taxon>
        <taxon>Dorylaimia</taxon>
        <taxon>Trichinellida</taxon>
        <taxon>Trichuridae</taxon>
        <taxon>Trichuris</taxon>
    </lineage>
</organism>
<dbReference type="SUPFAM" id="SSF50978">
    <property type="entry name" value="WD40 repeat-like"/>
    <property type="match status" value="1"/>
</dbReference>
<dbReference type="InterPro" id="IPR015943">
    <property type="entry name" value="WD40/YVTN_repeat-like_dom_sf"/>
</dbReference>
<dbReference type="InterPro" id="IPR048720">
    <property type="entry name" value="PROPPIN"/>
</dbReference>
<dbReference type="STRING" id="70415.A0A5S6QGP9"/>
<dbReference type="GO" id="GO:0032266">
    <property type="term" value="F:phosphatidylinositol-3-phosphate binding"/>
    <property type="evidence" value="ECO:0007669"/>
    <property type="project" value="UniProtKB-ARBA"/>
</dbReference>
<evidence type="ECO:0000256" key="7">
    <source>
        <dbReference type="ARBA" id="ARBA00025740"/>
    </source>
</evidence>
<keyword evidence="4" id="KW-0072">Autophagy</keyword>
<keyword evidence="9" id="KW-1185">Reference proteome</keyword>
<dbReference type="PANTHER" id="PTHR11227">
    <property type="entry name" value="WD-REPEAT PROTEIN INTERACTING WITH PHOSPHOINOSIDES WIPI -RELATED"/>
    <property type="match status" value="1"/>
</dbReference>
<dbReference type="Gene3D" id="2.130.10.10">
    <property type="entry name" value="YVTN repeat-like/Quinoprotein amine dehydrogenase"/>
    <property type="match status" value="1"/>
</dbReference>
<evidence type="ECO:0000256" key="2">
    <source>
        <dbReference type="ARBA" id="ARBA00022574"/>
    </source>
</evidence>
<keyword evidence="3" id="KW-0677">Repeat</keyword>
<dbReference type="SMART" id="SM00320">
    <property type="entry name" value="WD40"/>
    <property type="match status" value="3"/>
</dbReference>
<dbReference type="InterPro" id="IPR001680">
    <property type="entry name" value="WD40_rpt"/>
</dbReference>
<dbReference type="WBParaSite" id="TMUE_2000006310.1">
    <property type="protein sequence ID" value="TMUE_2000006310.1"/>
    <property type="gene ID" value="WBGene00293172"/>
</dbReference>
<dbReference type="InterPro" id="IPR036322">
    <property type="entry name" value="WD40_repeat_dom_sf"/>
</dbReference>
<protein>
    <submittedName>
        <fullName evidence="10">WD repeat domain phosphoinositide-interacting protein 2</fullName>
    </submittedName>
</protein>
<keyword evidence="6" id="KW-0472">Membrane</keyword>
<reference evidence="10" key="1">
    <citation type="submission" date="2019-12" db="UniProtKB">
        <authorList>
            <consortium name="WormBaseParasite"/>
        </authorList>
    </citation>
    <scope>IDENTIFICATION</scope>
</reference>
<evidence type="ECO:0000313" key="9">
    <source>
        <dbReference type="Proteomes" id="UP000046395"/>
    </source>
</evidence>
<dbReference type="GO" id="GO:0012505">
    <property type="term" value="C:endomembrane system"/>
    <property type="evidence" value="ECO:0007669"/>
    <property type="project" value="UniProtKB-SubCell"/>
</dbReference>
<comment type="subcellular location">
    <subcellularLocation>
        <location evidence="1">Endomembrane system</location>
        <topology evidence="1">Peripheral membrane protein</topology>
    </subcellularLocation>
</comment>
<evidence type="ECO:0000256" key="1">
    <source>
        <dbReference type="ARBA" id="ARBA00004184"/>
    </source>
</evidence>
<evidence type="ECO:0000256" key="4">
    <source>
        <dbReference type="ARBA" id="ARBA00023006"/>
    </source>
</evidence>
<proteinExistence type="inferred from homology"/>
<evidence type="ECO:0000256" key="8">
    <source>
        <dbReference type="SAM" id="MobiDB-lite"/>
    </source>
</evidence>
<keyword evidence="5" id="KW-0446">Lipid-binding</keyword>
<feature type="region of interest" description="Disordered" evidence="8">
    <location>
        <begin position="359"/>
        <end position="418"/>
    </location>
</feature>
<evidence type="ECO:0000256" key="3">
    <source>
        <dbReference type="ARBA" id="ARBA00022737"/>
    </source>
</evidence>
<dbReference type="Proteomes" id="UP000046395">
    <property type="component" value="Unassembled WGS sequence"/>
</dbReference>
<dbReference type="GO" id="GO:0006950">
    <property type="term" value="P:response to stress"/>
    <property type="evidence" value="ECO:0007669"/>
    <property type="project" value="UniProtKB-ARBA"/>
</dbReference>